<gene>
    <name evidence="3" type="ORF">ISU07_16930</name>
</gene>
<reference evidence="3" key="1">
    <citation type="submission" date="2020-11" db="EMBL/GenBank/DDBJ databases">
        <title>Nocardioides sp. nov., isolated from Soil of Cynanchum wilfordii Hemsley rhizosphere.</title>
        <authorList>
            <person name="Lee J.-S."/>
            <person name="Suh M.K."/>
            <person name="Kim J.-S."/>
        </authorList>
    </citation>
    <scope>NUCLEOTIDE SEQUENCE</scope>
    <source>
        <strain evidence="3">KCTC 19275</strain>
    </source>
</reference>
<dbReference type="Pfam" id="PF10647">
    <property type="entry name" value="Gmad1"/>
    <property type="match status" value="1"/>
</dbReference>
<dbReference type="RefSeq" id="WP_194708004.1">
    <property type="nucleotide sequence ID" value="NZ_JADKPN010000011.1"/>
</dbReference>
<accession>A0A930YLP1</accession>
<dbReference type="InterPro" id="IPR018910">
    <property type="entry name" value="LpqB_C"/>
</dbReference>
<keyword evidence="1" id="KW-0732">Signal</keyword>
<dbReference type="Gene3D" id="2.120.10.30">
    <property type="entry name" value="TolB, C-terminal domain"/>
    <property type="match status" value="2"/>
</dbReference>
<feature type="domain" description="Lipoprotein LpqB C-terminal" evidence="2">
    <location>
        <begin position="52"/>
        <end position="263"/>
    </location>
</feature>
<organism evidence="3 4">
    <name type="scientific">Nocardioides islandensis</name>
    <dbReference type="NCBI Taxonomy" id="433663"/>
    <lineage>
        <taxon>Bacteria</taxon>
        <taxon>Bacillati</taxon>
        <taxon>Actinomycetota</taxon>
        <taxon>Actinomycetes</taxon>
        <taxon>Propionibacteriales</taxon>
        <taxon>Nocardioidaceae</taxon>
        <taxon>Nocardioides</taxon>
    </lineage>
</organism>
<feature type="signal peptide" evidence="1">
    <location>
        <begin position="1"/>
        <end position="21"/>
    </location>
</feature>
<evidence type="ECO:0000256" key="1">
    <source>
        <dbReference type="SAM" id="SignalP"/>
    </source>
</evidence>
<dbReference type="EMBL" id="JADKPN010000011">
    <property type="protein sequence ID" value="MBF4764820.1"/>
    <property type="molecule type" value="Genomic_DNA"/>
</dbReference>
<dbReference type="InterPro" id="IPR011042">
    <property type="entry name" value="6-blade_b-propeller_TolB-like"/>
</dbReference>
<dbReference type="PANTHER" id="PTHR36842">
    <property type="entry name" value="PROTEIN TOLB HOMOLOG"/>
    <property type="match status" value="1"/>
</dbReference>
<name>A0A930YLP1_9ACTN</name>
<evidence type="ECO:0000259" key="2">
    <source>
        <dbReference type="Pfam" id="PF10647"/>
    </source>
</evidence>
<comment type="caution">
    <text evidence="3">The sequence shown here is derived from an EMBL/GenBank/DDBJ whole genome shotgun (WGS) entry which is preliminary data.</text>
</comment>
<keyword evidence="4" id="KW-1185">Reference proteome</keyword>
<dbReference type="PROSITE" id="PS51257">
    <property type="entry name" value="PROKAR_LIPOPROTEIN"/>
    <property type="match status" value="1"/>
</dbReference>
<dbReference type="Proteomes" id="UP000640489">
    <property type="component" value="Unassembled WGS sequence"/>
</dbReference>
<dbReference type="AlphaFoldDB" id="A0A930YLP1"/>
<dbReference type="PANTHER" id="PTHR36842:SF1">
    <property type="entry name" value="PROTEIN TOLB"/>
    <property type="match status" value="1"/>
</dbReference>
<evidence type="ECO:0000313" key="4">
    <source>
        <dbReference type="Proteomes" id="UP000640489"/>
    </source>
</evidence>
<proteinExistence type="predicted"/>
<feature type="chain" id="PRO_5037886338" evidence="1">
    <location>
        <begin position="22"/>
        <end position="333"/>
    </location>
</feature>
<sequence>MRTSAIALLSVVLTACGGVDAAPAPTATPEADHGPWVLFQQDAGARYEVAMVHADGTGLVAPVAEVGHGHQTNPDWDPSGEHIVFVMNDGERDDLWIADADGSHPRMLLDCRGSCRWLDDPAWSPDGTRVAYSRGSERAGKGHDALETVDVRTGEVTVLREGTPLDFTAGVRWSPDGTYVVFELVHTVEQDLESDLDGVTLTVMPVDRSAGPERSLTDPLLYAATADWSSDGTRIVYSALPTADAEAPDLFTVAPTGGTPARVTTVADHGGFAAEPTWLPDGSGLLFSGLLSGSGSSQLLAVDADGTDVRSAFPDRDVLGRHPRVQPAVTPGG</sequence>
<dbReference type="SUPFAM" id="SSF69304">
    <property type="entry name" value="Tricorn protease N-terminal domain"/>
    <property type="match status" value="1"/>
</dbReference>
<protein>
    <submittedName>
        <fullName evidence="3">PD40 domain-containing protein</fullName>
    </submittedName>
</protein>
<evidence type="ECO:0000313" key="3">
    <source>
        <dbReference type="EMBL" id="MBF4764820.1"/>
    </source>
</evidence>